<evidence type="ECO:0000256" key="1">
    <source>
        <dbReference type="ARBA" id="ARBA00004651"/>
    </source>
</evidence>
<dbReference type="RefSeq" id="WP_106692596.1">
    <property type="nucleotide sequence ID" value="NZ_PXNQ02000012.1"/>
</dbReference>
<dbReference type="EMBL" id="PXNQ02000012">
    <property type="protein sequence ID" value="RNF33224.1"/>
    <property type="molecule type" value="Genomic_DNA"/>
</dbReference>
<evidence type="ECO:0000256" key="3">
    <source>
        <dbReference type="ARBA" id="ARBA00022475"/>
    </source>
</evidence>
<feature type="transmembrane region" description="Helical" evidence="7">
    <location>
        <begin position="233"/>
        <end position="256"/>
    </location>
</feature>
<gene>
    <name evidence="8" type="ORF">A7A09_017475</name>
</gene>
<feature type="transmembrane region" description="Helical" evidence="7">
    <location>
        <begin position="400"/>
        <end position="423"/>
    </location>
</feature>
<accession>A0A3R7PNA6</accession>
<reference evidence="8" key="1">
    <citation type="submission" date="2018-05" db="EMBL/GenBank/DDBJ databases">
        <title>Reclassification of Methylarcula marina and Methylarcula terricola as Paracoccus methylarcula sp.nov., comb.nov. and Paracoccus terricola comb.nov.</title>
        <authorList>
            <person name="Shmareva M.N."/>
            <person name="Doronina N.V."/>
            <person name="Vasilenko O.V."/>
            <person name="Tarlachkov S.V."/>
            <person name="Trotsenko Y.A."/>
        </authorList>
    </citation>
    <scope>NUCLEOTIDE SEQUENCE [LARGE SCALE GENOMIC DNA]</scope>
    <source>
        <strain evidence="8">VKM B-2159</strain>
    </source>
</reference>
<dbReference type="Proteomes" id="UP000238137">
    <property type="component" value="Unassembled WGS sequence"/>
</dbReference>
<feature type="transmembrane region" description="Helical" evidence="7">
    <location>
        <begin position="55"/>
        <end position="75"/>
    </location>
</feature>
<proteinExistence type="predicted"/>
<keyword evidence="4 7" id="KW-0812">Transmembrane</keyword>
<sequence>MTDIPGERETLSLNYRITIPSVAILVALCIPLVIWQEESTETLNAIFAVIVNNIGSLYIWYSILMVAASLFFICTRYGSVVMGDPGRKPRFSWFEYLSIIVAMGIGSTIMRTGTVMWAPIAAAPPFGLEPQSLAAMATGNGYAMYLWSFQTFAIFSVGAPAVGYLLYVRKVKILRMSEVYRPLLGDRFTDGTGGIVIDILFMVAIIAGAATFLGLGTPIVTAIVSHITGWEATFGLTFVVTLVWIALFTASVLLGLEKGIKNLSTLNMYLAALLGVFILVAGPSGFILSFFAESLGSLFRDLPNYVLNTGTWPEEGSGSYDIARYTIFWWAYGATWSLLHSIFAAKISEGRTIRELLLAYLLAPLVLAWVATGILGGLGAGLQADGSLDVFGIVAESGQMAAIAEIVASVPFGLIAALVFTMLTMTFFATTLDSTTFTVSAYTDDNDMHKYDPAAKIRLFWSVVISVFALVLMKVGGLVPLEVTSGLLGLPIIFIQLGSVWAAKKMIDQDRAWETHTRKAAARI</sequence>
<dbReference type="InterPro" id="IPR000060">
    <property type="entry name" value="BCCT_transptr"/>
</dbReference>
<protein>
    <submittedName>
        <fullName evidence="8">Choline transporter</fullName>
    </submittedName>
</protein>
<keyword evidence="6 7" id="KW-0472">Membrane</keyword>
<dbReference type="AlphaFoldDB" id="A0A3R7PNA6"/>
<dbReference type="PANTHER" id="PTHR30047">
    <property type="entry name" value="HIGH-AFFINITY CHOLINE TRANSPORT PROTEIN-RELATED"/>
    <property type="match status" value="1"/>
</dbReference>
<comment type="subcellular location">
    <subcellularLocation>
        <location evidence="1">Cell membrane</location>
        <topology evidence="1">Multi-pass membrane protein</topology>
    </subcellularLocation>
</comment>
<feature type="transmembrane region" description="Helical" evidence="7">
    <location>
        <begin position="357"/>
        <end position="380"/>
    </location>
</feature>
<feature type="transmembrane region" description="Helical" evidence="7">
    <location>
        <begin position="188"/>
        <end position="213"/>
    </location>
</feature>
<keyword evidence="3" id="KW-1003">Cell membrane</keyword>
<dbReference type="PANTHER" id="PTHR30047:SF11">
    <property type="entry name" value="L-CARNITINE_GAMMA-BUTYROBETAINE ANTIPORTER"/>
    <property type="match status" value="1"/>
</dbReference>
<feature type="transmembrane region" description="Helical" evidence="7">
    <location>
        <begin position="17"/>
        <end position="35"/>
    </location>
</feature>
<feature type="transmembrane region" description="Helical" evidence="7">
    <location>
        <begin position="142"/>
        <end position="167"/>
    </location>
</feature>
<dbReference type="Pfam" id="PF02028">
    <property type="entry name" value="BCCT"/>
    <property type="match status" value="1"/>
</dbReference>
<keyword evidence="5 7" id="KW-1133">Transmembrane helix</keyword>
<evidence type="ECO:0000256" key="4">
    <source>
        <dbReference type="ARBA" id="ARBA00022692"/>
    </source>
</evidence>
<evidence type="ECO:0000256" key="6">
    <source>
        <dbReference type="ARBA" id="ARBA00023136"/>
    </source>
</evidence>
<feature type="transmembrane region" description="Helical" evidence="7">
    <location>
        <begin position="96"/>
        <end position="122"/>
    </location>
</feature>
<keyword evidence="9" id="KW-1185">Reference proteome</keyword>
<evidence type="ECO:0000256" key="7">
    <source>
        <dbReference type="SAM" id="Phobius"/>
    </source>
</evidence>
<comment type="caution">
    <text evidence="8">The sequence shown here is derived from an EMBL/GenBank/DDBJ whole genome shotgun (WGS) entry which is preliminary data.</text>
</comment>
<evidence type="ECO:0000313" key="9">
    <source>
        <dbReference type="Proteomes" id="UP000238137"/>
    </source>
</evidence>
<name>A0A3R7PNA6_9RHOB</name>
<evidence type="ECO:0000256" key="5">
    <source>
        <dbReference type="ARBA" id="ARBA00022989"/>
    </source>
</evidence>
<feature type="transmembrane region" description="Helical" evidence="7">
    <location>
        <begin position="459"/>
        <end position="479"/>
    </location>
</feature>
<feature type="transmembrane region" description="Helical" evidence="7">
    <location>
        <begin position="485"/>
        <end position="503"/>
    </location>
</feature>
<dbReference type="GO" id="GO:0005886">
    <property type="term" value="C:plasma membrane"/>
    <property type="evidence" value="ECO:0007669"/>
    <property type="project" value="UniProtKB-SubCell"/>
</dbReference>
<evidence type="ECO:0000256" key="2">
    <source>
        <dbReference type="ARBA" id="ARBA00022448"/>
    </source>
</evidence>
<feature type="transmembrane region" description="Helical" evidence="7">
    <location>
        <begin position="327"/>
        <end position="345"/>
    </location>
</feature>
<evidence type="ECO:0000313" key="8">
    <source>
        <dbReference type="EMBL" id="RNF33224.1"/>
    </source>
</evidence>
<organism evidence="8 9">
    <name type="scientific">Paracoccus methylarcula</name>
    <dbReference type="NCBI Taxonomy" id="72022"/>
    <lineage>
        <taxon>Bacteria</taxon>
        <taxon>Pseudomonadati</taxon>
        <taxon>Pseudomonadota</taxon>
        <taxon>Alphaproteobacteria</taxon>
        <taxon>Rhodobacterales</taxon>
        <taxon>Paracoccaceae</taxon>
        <taxon>Paracoccus</taxon>
    </lineage>
</organism>
<dbReference type="OrthoDB" id="9775735at2"/>
<feature type="transmembrane region" description="Helical" evidence="7">
    <location>
        <begin position="268"/>
        <end position="292"/>
    </location>
</feature>
<dbReference type="GO" id="GO:0022857">
    <property type="term" value="F:transmembrane transporter activity"/>
    <property type="evidence" value="ECO:0007669"/>
    <property type="project" value="InterPro"/>
</dbReference>
<keyword evidence="2" id="KW-0813">Transport</keyword>